<feature type="transmembrane region" description="Helical" evidence="6">
    <location>
        <begin position="65"/>
        <end position="85"/>
    </location>
</feature>
<evidence type="ECO:0000256" key="5">
    <source>
        <dbReference type="ARBA" id="ARBA00023136"/>
    </source>
</evidence>
<gene>
    <name evidence="7" type="ORF">CARN1_2214</name>
</gene>
<accession>E6PCZ2</accession>
<dbReference type="AlphaFoldDB" id="E6PCZ2"/>
<evidence type="ECO:0008006" key="8">
    <source>
        <dbReference type="Google" id="ProtNLM"/>
    </source>
</evidence>
<dbReference type="PANTHER" id="PTHR13353:SF5">
    <property type="entry name" value="TRANSMEMBRANE PROTEIN 19"/>
    <property type="match status" value="1"/>
</dbReference>
<feature type="transmembrane region" description="Helical" evidence="6">
    <location>
        <begin position="158"/>
        <end position="181"/>
    </location>
</feature>
<keyword evidence="5 6" id="KW-0472">Membrane</keyword>
<dbReference type="InterPro" id="IPR002794">
    <property type="entry name" value="DUF92_TMEM19"/>
</dbReference>
<dbReference type="Pfam" id="PF01940">
    <property type="entry name" value="DUF92"/>
    <property type="match status" value="1"/>
</dbReference>
<evidence type="ECO:0000256" key="3">
    <source>
        <dbReference type="ARBA" id="ARBA00022692"/>
    </source>
</evidence>
<keyword evidence="4 6" id="KW-1133">Transmembrane helix</keyword>
<keyword evidence="3 6" id="KW-0812">Transmembrane</keyword>
<feature type="transmembrane region" description="Helical" evidence="6">
    <location>
        <begin position="130"/>
        <end position="152"/>
    </location>
</feature>
<evidence type="ECO:0000256" key="2">
    <source>
        <dbReference type="ARBA" id="ARBA00009012"/>
    </source>
</evidence>
<dbReference type="GO" id="GO:0016020">
    <property type="term" value="C:membrane"/>
    <property type="evidence" value="ECO:0007669"/>
    <property type="project" value="UniProtKB-SubCell"/>
</dbReference>
<feature type="transmembrane region" description="Helical" evidence="6">
    <location>
        <begin position="91"/>
        <end position="109"/>
    </location>
</feature>
<comment type="similarity">
    <text evidence="2">Belongs to the TMEM19 family.</text>
</comment>
<dbReference type="PANTHER" id="PTHR13353">
    <property type="entry name" value="TRANSMEMBRANE PROTEIN 19"/>
    <property type="match status" value="1"/>
</dbReference>
<sequence length="247" mass="24912">MKSRALTRGGTIAAAFVGAAALLGFHLIGALVLFAFFVPSVALSKLPHPHPERLRDIDKQGARDAWQVLANGGVAAAAGAIAFFIPHAHAIAAAAFVGAFAAASADTWGTEIGMRFGTNVRSILTFRADASGLSGGVTTLGTLAEIAGALVVAASAAIFALAPLAAGAIGGVVGAFADSYLGASAQERRYCETCARACESDPHACGAVTALVRGIPSFRNDAVNFSATLVGAMTSVAVFAFGARYFP</sequence>
<comment type="subcellular location">
    <subcellularLocation>
        <location evidence="1">Membrane</location>
        <topology evidence="1">Multi-pass membrane protein</topology>
    </subcellularLocation>
</comment>
<feature type="transmembrane region" description="Helical" evidence="6">
    <location>
        <begin position="12"/>
        <end position="44"/>
    </location>
</feature>
<dbReference type="EMBL" id="CABL01000001">
    <property type="protein sequence ID" value="CBH74327.1"/>
    <property type="molecule type" value="Genomic_DNA"/>
</dbReference>
<evidence type="ECO:0000313" key="7">
    <source>
        <dbReference type="EMBL" id="CBH74327.1"/>
    </source>
</evidence>
<protein>
    <recommendedName>
        <fullName evidence="8">DUF92 domain-containing protein</fullName>
    </recommendedName>
</protein>
<evidence type="ECO:0000256" key="6">
    <source>
        <dbReference type="SAM" id="Phobius"/>
    </source>
</evidence>
<feature type="transmembrane region" description="Helical" evidence="6">
    <location>
        <begin position="222"/>
        <end position="246"/>
    </location>
</feature>
<name>E6PCZ2_9ZZZZ</name>
<proteinExistence type="inferred from homology"/>
<evidence type="ECO:0000256" key="4">
    <source>
        <dbReference type="ARBA" id="ARBA00022989"/>
    </source>
</evidence>
<organism evidence="7">
    <name type="scientific">mine drainage metagenome</name>
    <dbReference type="NCBI Taxonomy" id="410659"/>
    <lineage>
        <taxon>unclassified sequences</taxon>
        <taxon>metagenomes</taxon>
        <taxon>ecological metagenomes</taxon>
    </lineage>
</organism>
<comment type="caution">
    <text evidence="7">The sequence shown here is derived from an EMBL/GenBank/DDBJ whole genome shotgun (WGS) entry which is preliminary data.</text>
</comment>
<evidence type="ECO:0000256" key="1">
    <source>
        <dbReference type="ARBA" id="ARBA00004141"/>
    </source>
</evidence>
<reference evidence="7" key="1">
    <citation type="submission" date="2009-10" db="EMBL/GenBank/DDBJ databases">
        <title>Diversity of trophic interactions inside an arsenic-rich microbial ecosystem.</title>
        <authorList>
            <person name="Bertin P.N."/>
            <person name="Heinrich-Salmeron A."/>
            <person name="Pelletier E."/>
            <person name="Goulhen-Chollet F."/>
            <person name="Arsene-Ploetze F."/>
            <person name="Gallien S."/>
            <person name="Calteau A."/>
            <person name="Vallenet D."/>
            <person name="Casiot C."/>
            <person name="Chane-Woon-Ming B."/>
            <person name="Giloteaux L."/>
            <person name="Barakat M."/>
            <person name="Bonnefoy V."/>
            <person name="Bruneel O."/>
            <person name="Chandler M."/>
            <person name="Cleiss J."/>
            <person name="Duran R."/>
            <person name="Elbaz-Poulichet F."/>
            <person name="Fonknechten N."/>
            <person name="Lauga B."/>
            <person name="Mornico D."/>
            <person name="Ortet P."/>
            <person name="Schaeffer C."/>
            <person name="Siguier P."/>
            <person name="Alexander Thil Smith A."/>
            <person name="Van Dorsselaer A."/>
            <person name="Weissenbach J."/>
            <person name="Medigue C."/>
            <person name="Le Paslier D."/>
        </authorList>
    </citation>
    <scope>NUCLEOTIDE SEQUENCE</scope>
</reference>